<organism evidence="1 2">
    <name type="scientific">Smittium simulii</name>
    <dbReference type="NCBI Taxonomy" id="133385"/>
    <lineage>
        <taxon>Eukaryota</taxon>
        <taxon>Fungi</taxon>
        <taxon>Fungi incertae sedis</taxon>
        <taxon>Zoopagomycota</taxon>
        <taxon>Kickxellomycotina</taxon>
        <taxon>Harpellomycetes</taxon>
        <taxon>Harpellales</taxon>
        <taxon>Legeriomycetaceae</taxon>
        <taxon>Smittium</taxon>
    </lineage>
</organism>
<keyword evidence="2" id="KW-1185">Reference proteome</keyword>
<dbReference type="EMBL" id="MBFR01000339">
    <property type="protein sequence ID" value="PVU89110.1"/>
    <property type="molecule type" value="Genomic_DNA"/>
</dbReference>
<feature type="non-terminal residue" evidence="1">
    <location>
        <position position="1"/>
    </location>
</feature>
<proteinExistence type="predicted"/>
<reference evidence="1 2" key="1">
    <citation type="journal article" date="2018" name="MBio">
        <title>Comparative Genomics Reveals the Core Gene Toolbox for the Fungus-Insect Symbiosis.</title>
        <authorList>
            <person name="Wang Y."/>
            <person name="Stata M."/>
            <person name="Wang W."/>
            <person name="Stajich J.E."/>
            <person name="White M.M."/>
            <person name="Moncalvo J.M."/>
        </authorList>
    </citation>
    <scope>NUCLEOTIDE SEQUENCE [LARGE SCALE GENOMIC DNA]</scope>
    <source>
        <strain evidence="1 2">SWE-8-4</strain>
    </source>
</reference>
<dbReference type="Gene3D" id="3.40.50.1820">
    <property type="entry name" value="alpha/beta hydrolase"/>
    <property type="match status" value="2"/>
</dbReference>
<protein>
    <recommendedName>
        <fullName evidence="3">GPI inositol-deacylase</fullName>
    </recommendedName>
</protein>
<dbReference type="SUPFAM" id="SSF53474">
    <property type="entry name" value="alpha/beta-Hydrolases"/>
    <property type="match status" value="1"/>
</dbReference>
<comment type="caution">
    <text evidence="1">The sequence shown here is derived from an EMBL/GenBank/DDBJ whole genome shotgun (WGS) entry which is preliminary data.</text>
</comment>
<dbReference type="PANTHER" id="PTHR11440">
    <property type="entry name" value="LECITHIN-CHOLESTEROL ACYLTRANSFERASE-RELATED"/>
    <property type="match status" value="1"/>
</dbReference>
<dbReference type="AlphaFoldDB" id="A0A2T9Y9V7"/>
<evidence type="ECO:0000313" key="2">
    <source>
        <dbReference type="Proteomes" id="UP000245383"/>
    </source>
</evidence>
<dbReference type="Proteomes" id="UP000245383">
    <property type="component" value="Unassembled WGS sequence"/>
</dbReference>
<evidence type="ECO:0008006" key="3">
    <source>
        <dbReference type="Google" id="ProtNLM"/>
    </source>
</evidence>
<dbReference type="STRING" id="133385.A0A2T9Y9V7"/>
<accession>A0A2T9Y9V7</accession>
<dbReference type="OrthoDB" id="5592486at2759"/>
<gene>
    <name evidence="1" type="ORF">BB561_005546</name>
</gene>
<name>A0A2T9Y9V7_9FUNG</name>
<sequence>YLNKTVSSRRFSVKLFRFLKWFSYKPPKSFTISFLFTNSDATLHKELPETSNSSKFQDINIKPIYISPRNPIVLCHGLYGFDVKGPASIPFLQTHYWSGIYEVLKGIGAKVVISRVPSTGSIPNRAFELHNLLKNSMKTCNSITSTKLNMVGHSMGGLDARFLISNILPKVGRDAGYSVDSLTTISTPHHGSPFMDWCREYLGLGKVYDFKNHLLLSSNELKPNNRINERIADLIKHVVNGSKNKISNIQLEDISSNDKRLSDFSSILNAIMLDKGMENINYGSRKKQELNVLSDKRIIEDFLNLQSKNVTSSGWGVSGGSYLSQSVVLLKQLFERIMQLMDTPAYYCLTTEYCNQFFNPSTLALNSVQYYSYGAKIDTSNKFNYYINPLWLPHSIVYNAEGNNDGYVSIKSAKYGQYIETLNCDHFSFTNRPRLINLYKHMYPLVYFFQNLYSQKNPDCIDHHSHYKSDNSFTDTEFNPNEFFLRLATRLYNQGH</sequence>
<evidence type="ECO:0000313" key="1">
    <source>
        <dbReference type="EMBL" id="PVU89110.1"/>
    </source>
</evidence>
<dbReference type="InterPro" id="IPR029058">
    <property type="entry name" value="AB_hydrolase_fold"/>
</dbReference>